<organism evidence="2 3">
    <name type="scientific">Asanoa ferruginea</name>
    <dbReference type="NCBI Taxonomy" id="53367"/>
    <lineage>
        <taxon>Bacteria</taxon>
        <taxon>Bacillati</taxon>
        <taxon>Actinomycetota</taxon>
        <taxon>Actinomycetes</taxon>
        <taxon>Micromonosporales</taxon>
        <taxon>Micromonosporaceae</taxon>
        <taxon>Asanoa</taxon>
    </lineage>
</organism>
<dbReference type="NCBIfam" id="TIGR03083">
    <property type="entry name" value="maleylpyruvate isomerase family mycothiol-dependent enzyme"/>
    <property type="match status" value="1"/>
</dbReference>
<feature type="domain" description="Mycothiol-dependent maleylpyruvate isomerase metal-binding" evidence="1">
    <location>
        <begin position="11"/>
        <end position="125"/>
    </location>
</feature>
<dbReference type="OrthoDB" id="5185819at2"/>
<evidence type="ECO:0000259" key="1">
    <source>
        <dbReference type="Pfam" id="PF11716"/>
    </source>
</evidence>
<accession>A0A3D9ZW55</accession>
<dbReference type="EMBL" id="QUMQ01000001">
    <property type="protein sequence ID" value="REG00344.1"/>
    <property type="molecule type" value="Genomic_DNA"/>
</dbReference>
<comment type="caution">
    <text evidence="2">The sequence shown here is derived from an EMBL/GenBank/DDBJ whole genome shotgun (WGS) entry which is preliminary data.</text>
</comment>
<reference evidence="2 3" key="1">
    <citation type="submission" date="2018-08" db="EMBL/GenBank/DDBJ databases">
        <title>Sequencing the genomes of 1000 actinobacteria strains.</title>
        <authorList>
            <person name="Klenk H.-P."/>
        </authorList>
    </citation>
    <scope>NUCLEOTIDE SEQUENCE [LARGE SCALE GENOMIC DNA]</scope>
    <source>
        <strain evidence="2 3">DSM 44099</strain>
    </source>
</reference>
<dbReference type="Gene3D" id="1.20.120.450">
    <property type="entry name" value="dinb family like domain"/>
    <property type="match status" value="1"/>
</dbReference>
<keyword evidence="3" id="KW-1185">Reference proteome</keyword>
<protein>
    <submittedName>
        <fullName evidence="2">Uncharacterized protein (TIGR03086 family)</fullName>
    </submittedName>
</protein>
<gene>
    <name evidence="2" type="ORF">DFJ67_6396</name>
</gene>
<dbReference type="GO" id="GO:0046872">
    <property type="term" value="F:metal ion binding"/>
    <property type="evidence" value="ECO:0007669"/>
    <property type="project" value="InterPro"/>
</dbReference>
<dbReference type="AlphaFoldDB" id="A0A3D9ZW55"/>
<dbReference type="InterPro" id="IPR017517">
    <property type="entry name" value="Maleyloyr_isom"/>
</dbReference>
<dbReference type="InterPro" id="IPR034660">
    <property type="entry name" value="DinB/YfiT-like"/>
</dbReference>
<dbReference type="RefSeq" id="WP_147315675.1">
    <property type="nucleotide sequence ID" value="NZ_BONB01000059.1"/>
</dbReference>
<dbReference type="InterPro" id="IPR024344">
    <property type="entry name" value="MDMPI_metal-binding"/>
</dbReference>
<sequence length="188" mass="19763">MHLDTVISDAANHTGQVLRGVRPAHLDAPTPCADWDVRTLVNHVLQVGSALALAGRGGPVPAELWSQELLDDDFAARFDADRERAIAGWAIEPAAPITLGAYEMPPAAVASMLTTDLTIHGWDLARATGQHYEPDPAAVDLTARFMTEMAEQGRAMGIFAAPVPVDAAAGPFAAVLAVSGRDPGWLPA</sequence>
<dbReference type="Proteomes" id="UP000256913">
    <property type="component" value="Unassembled WGS sequence"/>
</dbReference>
<dbReference type="InterPro" id="IPR017520">
    <property type="entry name" value="CHP03086"/>
</dbReference>
<proteinExistence type="predicted"/>
<dbReference type="SUPFAM" id="SSF109854">
    <property type="entry name" value="DinB/YfiT-like putative metalloenzymes"/>
    <property type="match status" value="1"/>
</dbReference>
<dbReference type="Pfam" id="PF11716">
    <property type="entry name" value="MDMPI_N"/>
    <property type="match status" value="1"/>
</dbReference>
<name>A0A3D9ZW55_9ACTN</name>
<dbReference type="NCBIfam" id="TIGR03086">
    <property type="entry name" value="TIGR03086 family metal-binding protein"/>
    <property type="match status" value="1"/>
</dbReference>
<evidence type="ECO:0000313" key="3">
    <source>
        <dbReference type="Proteomes" id="UP000256913"/>
    </source>
</evidence>
<evidence type="ECO:0000313" key="2">
    <source>
        <dbReference type="EMBL" id="REG00344.1"/>
    </source>
</evidence>